<evidence type="ECO:0000259" key="2">
    <source>
        <dbReference type="Pfam" id="PF12937"/>
    </source>
</evidence>
<protein>
    <recommendedName>
        <fullName evidence="2">F-box domain-containing protein</fullName>
    </recommendedName>
</protein>
<feature type="region of interest" description="Disordered" evidence="1">
    <location>
        <begin position="1"/>
        <end position="33"/>
    </location>
</feature>
<comment type="caution">
    <text evidence="3">The sequence shown here is derived from an EMBL/GenBank/DDBJ whole genome shotgun (WGS) entry which is preliminary data.</text>
</comment>
<dbReference type="SUPFAM" id="SSF52047">
    <property type="entry name" value="RNI-like"/>
    <property type="match status" value="1"/>
</dbReference>
<dbReference type="OrthoDB" id="2447803at2759"/>
<keyword evidence="4" id="KW-1185">Reference proteome</keyword>
<organism evidence="3 4">
    <name type="scientific">Psilocybe cf. subviscida</name>
    <dbReference type="NCBI Taxonomy" id="2480587"/>
    <lineage>
        <taxon>Eukaryota</taxon>
        <taxon>Fungi</taxon>
        <taxon>Dikarya</taxon>
        <taxon>Basidiomycota</taxon>
        <taxon>Agaricomycotina</taxon>
        <taxon>Agaricomycetes</taxon>
        <taxon>Agaricomycetidae</taxon>
        <taxon>Agaricales</taxon>
        <taxon>Agaricineae</taxon>
        <taxon>Strophariaceae</taxon>
        <taxon>Psilocybe</taxon>
    </lineage>
</organism>
<evidence type="ECO:0000313" key="3">
    <source>
        <dbReference type="EMBL" id="KAF5328361.1"/>
    </source>
</evidence>
<dbReference type="InterPro" id="IPR001810">
    <property type="entry name" value="F-box_dom"/>
</dbReference>
<evidence type="ECO:0000256" key="1">
    <source>
        <dbReference type="SAM" id="MobiDB-lite"/>
    </source>
</evidence>
<dbReference type="Gene3D" id="1.20.1280.50">
    <property type="match status" value="1"/>
</dbReference>
<dbReference type="SUPFAM" id="SSF81383">
    <property type="entry name" value="F-box domain"/>
    <property type="match status" value="1"/>
</dbReference>
<sequence>MDHPNALSHTAQTSSWPMSPPTVKRKLPEDSHSGYRTCKSRKKFAPYQKHEKYWYPDGDILLQIADTRFKVRRNRLESESIWFRDLIDYYNGTQKGRSYKPQEDIQLIADAAHRVDGIPLFYLDIVNPATQFSTPEIDEVSHLLSATYQETTDYACSLPKMTEIVSLYRTARRYKFKRYEAFCEKYLENMFPDISRRISEAASVRDATLGLLVGQEFGLGHIKARALHDLARARVSSTRIEMRDITINLLRSFRKDFFAIEDEILTNFAHAMALQRHLKQAWVDITEEIIGEVRCKPTRRRVYESCESLDTATTKLFIDTIQSKYPNDPLTAIQEVVTQTKSGNRSQQVLALPELLAAIFSFVDRKTNFRNALVCRTWSDVALGEIWRNLDNLHAFFNILAPLRLETHASQLFKLHLFSRVPTDADWQRVSRYSTLVRTFEYRDVPGRYPLSRQIFTDIAQTRPNVIFPHLHTLVWNPPKVLAMVASMGPSVTLLFLHPGVTSISITLPDKLTPEPHGPTLLEIATRAPNLSDLILITNSSPGSIETDLCAAVSKLSRLKQITLPQRFSTSRIFNTCSKLPALHAFKFGFGLPTTFFRERGRPFLPDTLPDAFPALETFSLLADFPDILAALNALPTPQNLKYLEFGSRNVAAEDIGRLIDLVSSSSKWLRGFSFTSKSPFRERDISDVPPPIDLHMLKSLTVLPQLGMLSLDHPTPLALSLDDIDSLLSALPNLTVLTLNVAPIYYEESLLGFDVLGVAGNRCRRLIELGVFINATLPVTSLPLEAAPEKVIFTGLRVLLVGLSVITKETIYPTALLLSKVLPVTCTLNYGTPSKLSSGIDARFDLWGEVDSLLRLFQKARQDKKDGTLGVIQAHLGQT</sequence>
<feature type="domain" description="F-box" evidence="2">
    <location>
        <begin position="353"/>
        <end position="391"/>
    </location>
</feature>
<dbReference type="AlphaFoldDB" id="A0A8H5F964"/>
<feature type="compositionally biased region" description="Polar residues" evidence="1">
    <location>
        <begin position="7"/>
        <end position="17"/>
    </location>
</feature>
<dbReference type="Gene3D" id="3.80.10.10">
    <property type="entry name" value="Ribonuclease Inhibitor"/>
    <property type="match status" value="1"/>
</dbReference>
<dbReference type="InterPro" id="IPR036047">
    <property type="entry name" value="F-box-like_dom_sf"/>
</dbReference>
<dbReference type="EMBL" id="JAACJJ010000004">
    <property type="protein sequence ID" value="KAF5328361.1"/>
    <property type="molecule type" value="Genomic_DNA"/>
</dbReference>
<dbReference type="Proteomes" id="UP000567179">
    <property type="component" value="Unassembled WGS sequence"/>
</dbReference>
<accession>A0A8H5F964</accession>
<dbReference type="InterPro" id="IPR032675">
    <property type="entry name" value="LRR_dom_sf"/>
</dbReference>
<dbReference type="Pfam" id="PF12937">
    <property type="entry name" value="F-box-like"/>
    <property type="match status" value="1"/>
</dbReference>
<proteinExistence type="predicted"/>
<gene>
    <name evidence="3" type="ORF">D9619_013289</name>
</gene>
<name>A0A8H5F964_9AGAR</name>
<evidence type="ECO:0000313" key="4">
    <source>
        <dbReference type="Proteomes" id="UP000567179"/>
    </source>
</evidence>
<reference evidence="3 4" key="1">
    <citation type="journal article" date="2020" name="ISME J.">
        <title>Uncovering the hidden diversity of litter-decomposition mechanisms in mushroom-forming fungi.</title>
        <authorList>
            <person name="Floudas D."/>
            <person name="Bentzer J."/>
            <person name="Ahren D."/>
            <person name="Johansson T."/>
            <person name="Persson P."/>
            <person name="Tunlid A."/>
        </authorList>
    </citation>
    <scope>NUCLEOTIDE SEQUENCE [LARGE SCALE GENOMIC DNA]</scope>
    <source>
        <strain evidence="3 4">CBS 101986</strain>
    </source>
</reference>